<evidence type="ECO:0000313" key="2">
    <source>
        <dbReference type="Proteomes" id="UP000663879"/>
    </source>
</evidence>
<comment type="caution">
    <text evidence="1">The sequence shown here is derived from an EMBL/GenBank/DDBJ whole genome shotgun (WGS) entry which is preliminary data.</text>
</comment>
<dbReference type="AlphaFoldDB" id="A0A814FZT5"/>
<protein>
    <submittedName>
        <fullName evidence="1">Uncharacterized protein</fullName>
    </submittedName>
</protein>
<keyword evidence="2" id="KW-1185">Reference proteome</keyword>
<name>A0A814FZT5_9BILA</name>
<reference evidence="1" key="1">
    <citation type="submission" date="2021-02" db="EMBL/GenBank/DDBJ databases">
        <authorList>
            <person name="Nowell W R."/>
        </authorList>
    </citation>
    <scope>NUCLEOTIDE SEQUENCE</scope>
    <source>
        <strain evidence="1">Ploen Becks lab</strain>
    </source>
</reference>
<accession>A0A814FZT5</accession>
<dbReference type="Proteomes" id="UP000663879">
    <property type="component" value="Unassembled WGS sequence"/>
</dbReference>
<gene>
    <name evidence="1" type="ORF">OXX778_LOCUS15726</name>
</gene>
<organism evidence="1 2">
    <name type="scientific">Brachionus calyciflorus</name>
    <dbReference type="NCBI Taxonomy" id="104777"/>
    <lineage>
        <taxon>Eukaryota</taxon>
        <taxon>Metazoa</taxon>
        <taxon>Spiralia</taxon>
        <taxon>Gnathifera</taxon>
        <taxon>Rotifera</taxon>
        <taxon>Eurotatoria</taxon>
        <taxon>Monogononta</taxon>
        <taxon>Pseudotrocha</taxon>
        <taxon>Ploima</taxon>
        <taxon>Brachionidae</taxon>
        <taxon>Brachionus</taxon>
    </lineage>
</organism>
<sequence length="178" mass="20721">MSKKDLELELMKMNPDNIRNFAQHSIEAGQILFNSADDLININQIAEMNQNLPNILERVNSLLVRANQLIDGLDNFKEKNQLNFNRLQNKLNHRLKELAIVAARAINANCVRLTSPINWIRIDERPFPHYVPTLEDLNNLDPRFLIELLEFYNLPVQRNLVDNRRILGAYHGIPSFLQ</sequence>
<proteinExistence type="predicted"/>
<evidence type="ECO:0000313" key="1">
    <source>
        <dbReference type="EMBL" id="CAF0987179.1"/>
    </source>
</evidence>
<dbReference type="EMBL" id="CAJNOC010003539">
    <property type="protein sequence ID" value="CAF0987179.1"/>
    <property type="molecule type" value="Genomic_DNA"/>
</dbReference>
<dbReference type="OrthoDB" id="4953172at2759"/>